<accession>A0A269PGG7</accession>
<dbReference type="Gene3D" id="3.90.550.10">
    <property type="entry name" value="Spore Coat Polysaccharide Biosynthesis Protein SpsA, Chain A"/>
    <property type="match status" value="1"/>
</dbReference>
<dbReference type="PANTHER" id="PTHR43630">
    <property type="entry name" value="POLY-BETA-1,6-N-ACETYL-D-GLUCOSAMINE SYNTHASE"/>
    <property type="match status" value="1"/>
</dbReference>
<dbReference type="SUPFAM" id="SSF53448">
    <property type="entry name" value="Nucleotide-diphospho-sugar transferases"/>
    <property type="match status" value="1"/>
</dbReference>
<name>A0A269PGG7_9CORY</name>
<dbReference type="PANTHER" id="PTHR43630:SF2">
    <property type="entry name" value="GLYCOSYLTRANSFERASE"/>
    <property type="match status" value="1"/>
</dbReference>
<proteinExistence type="predicted"/>
<dbReference type="CDD" id="cd00761">
    <property type="entry name" value="Glyco_tranf_GTA_type"/>
    <property type="match status" value="1"/>
</dbReference>
<evidence type="ECO:0000313" key="4">
    <source>
        <dbReference type="Proteomes" id="UP000215771"/>
    </source>
</evidence>
<dbReference type="InterPro" id="IPR029044">
    <property type="entry name" value="Nucleotide-diphossugar_trans"/>
</dbReference>
<sequence length="943" mass="106683">MGNSSQVSRKGIVQLPNTSPGSKNSNRKCTDSRRTSKSSKQPRQFDTKRSTGRSARRFQESKMRKSAITNRRKQLEQLKADAAAGKARANHLVELTSADLYKQYLLGQIKLLEPIRSREDYLAQYEQFRDKPAAQIQQLIEESKSLPHSNGQKWNTRRKTKIGIIADEFLFNSLECAADFYPLTPDNFRSQIPNLDLVLIVSAWRGLEEEWLGLAQPSWETRRIAEEELIPFAKQHDLPVIFYSKEDPPNYANFLGLARLADHVFTSAEEMIPKYKNDLGDDAKVSAIRFGVNYQYHNPLGSARHTGREVLFAGSWLNHKYSQRRAAAEKIFDGVVASDEQFVILDRNLELDPEAFSNLERYNFPDRFVPHLHAPLDHRELQEIQRLLPLAINLNSVVASQTMFANRVVELQAMGTLLLSNYSAGVNTLYPNVTMLDSKVDTEQFLRTLSDDYIKYCQVEGIRSVFLGDTAFERVDAILNAAGIEAPVDSHRVYVVANSRESFEEFERSQATDIPLTFVSSDEVDSLRGTADGDLVIFPERINLDSPDIVSDAVCAYRYSAPSRLYIDGFDSDLPAYEWFDSEDLPPHALWLDHGSTPTDAGKLSLRIRTSGRTKADQIPAAENPDISVIVPVYNNGKHLLHKCMQSLRRSSIYPKSEILLVDDGSTDVKTKAILRLLESVHENVKVYSFPEGGSGSASRPRNKGLELVRTPWVTYLDPDNEQVNDAYSTLLGMIEGDEDANFAIGNMVRFKDKRSTFNNARFLKNAIAKTGQLNGKNNELLQALNFKPMSIQALVADTDWLRSLGIEQPLGAVGQDSYFFQQMLYYADKILISRLPAHIYYADVANSTVNSISPNYYRKYLPLEKSRAAWLKEVGLLESYQATRFNQFLEHWYVKKLENVAPADLNECLTLIREIIEIYGMSEATNPETARIMQAAEELCAQ</sequence>
<dbReference type="Pfam" id="PF00535">
    <property type="entry name" value="Glycos_transf_2"/>
    <property type="match status" value="1"/>
</dbReference>
<dbReference type="InterPro" id="IPR001173">
    <property type="entry name" value="Glyco_trans_2-like"/>
</dbReference>
<gene>
    <name evidence="3" type="ORF">CIG21_02560</name>
</gene>
<dbReference type="AlphaFoldDB" id="A0A269PGG7"/>
<feature type="compositionally biased region" description="Polar residues" evidence="1">
    <location>
        <begin position="15"/>
        <end position="24"/>
    </location>
</feature>
<dbReference type="EMBL" id="NQMQ01000002">
    <property type="protein sequence ID" value="PAJ71068.1"/>
    <property type="molecule type" value="Genomic_DNA"/>
</dbReference>
<feature type="domain" description="Glycosyltransferase 2-like" evidence="2">
    <location>
        <begin position="628"/>
        <end position="763"/>
    </location>
</feature>
<evidence type="ECO:0000259" key="2">
    <source>
        <dbReference type="Pfam" id="PF00535"/>
    </source>
</evidence>
<comment type="caution">
    <text evidence="3">The sequence shown here is derived from an EMBL/GenBank/DDBJ whole genome shotgun (WGS) entry which is preliminary data.</text>
</comment>
<evidence type="ECO:0000313" key="3">
    <source>
        <dbReference type="EMBL" id="PAJ71068.1"/>
    </source>
</evidence>
<organism evidence="3 4">
    <name type="scientific">Corynebacterium hadale</name>
    <dbReference type="NCBI Taxonomy" id="2026255"/>
    <lineage>
        <taxon>Bacteria</taxon>
        <taxon>Bacillati</taxon>
        <taxon>Actinomycetota</taxon>
        <taxon>Actinomycetes</taxon>
        <taxon>Mycobacteriales</taxon>
        <taxon>Corynebacteriaceae</taxon>
        <taxon>Corynebacterium</taxon>
    </lineage>
</organism>
<evidence type="ECO:0000256" key="1">
    <source>
        <dbReference type="SAM" id="MobiDB-lite"/>
    </source>
</evidence>
<protein>
    <recommendedName>
        <fullName evidence="2">Glycosyltransferase 2-like domain-containing protein</fullName>
    </recommendedName>
</protein>
<dbReference type="Proteomes" id="UP000215771">
    <property type="component" value="Unassembled WGS sequence"/>
</dbReference>
<feature type="region of interest" description="Disordered" evidence="1">
    <location>
        <begin position="1"/>
        <end position="71"/>
    </location>
</feature>
<reference evidence="3 4" key="1">
    <citation type="submission" date="2017-08" db="EMBL/GenBank/DDBJ databases">
        <authorList>
            <person name="de Groot N.N."/>
        </authorList>
    </citation>
    <scope>NUCLEOTIDE SEQUENCE [LARGE SCALE GENOMIC DNA]</scope>
    <source>
        <strain evidence="3 4">NBT06-6</strain>
    </source>
</reference>